<organism evidence="2 3">
    <name type="scientific">Singulisphaera acidiphila (strain ATCC BAA-1392 / DSM 18658 / VKM B-2454 / MOB10)</name>
    <dbReference type="NCBI Taxonomy" id="886293"/>
    <lineage>
        <taxon>Bacteria</taxon>
        <taxon>Pseudomonadati</taxon>
        <taxon>Planctomycetota</taxon>
        <taxon>Planctomycetia</taxon>
        <taxon>Isosphaerales</taxon>
        <taxon>Isosphaeraceae</taxon>
        <taxon>Singulisphaera</taxon>
    </lineage>
</organism>
<keyword evidence="3" id="KW-1185">Reference proteome</keyword>
<keyword evidence="1" id="KW-0732">Signal</keyword>
<dbReference type="HOGENOM" id="CLU_1420593_0_0_0"/>
<evidence type="ECO:0000313" key="3">
    <source>
        <dbReference type="Proteomes" id="UP000010798"/>
    </source>
</evidence>
<evidence type="ECO:0000313" key="2">
    <source>
        <dbReference type="EMBL" id="AGA28273.1"/>
    </source>
</evidence>
<feature type="signal peptide" evidence="1">
    <location>
        <begin position="1"/>
        <end position="22"/>
    </location>
</feature>
<dbReference type="KEGG" id="saci:Sinac_4053"/>
<feature type="chain" id="PRO_5003940808" evidence="1">
    <location>
        <begin position="23"/>
        <end position="191"/>
    </location>
</feature>
<dbReference type="Proteomes" id="UP000010798">
    <property type="component" value="Chromosome"/>
</dbReference>
<name>L0DHI0_SINAD</name>
<dbReference type="PROSITE" id="PS51257">
    <property type="entry name" value="PROKAR_LIPOPROTEIN"/>
    <property type="match status" value="1"/>
</dbReference>
<dbReference type="EMBL" id="CP003364">
    <property type="protein sequence ID" value="AGA28273.1"/>
    <property type="molecule type" value="Genomic_DNA"/>
</dbReference>
<accession>L0DHI0</accession>
<dbReference type="OrthoDB" id="304184at2"/>
<proteinExistence type="predicted"/>
<evidence type="ECO:0000256" key="1">
    <source>
        <dbReference type="SAM" id="SignalP"/>
    </source>
</evidence>
<gene>
    <name evidence="2" type="ordered locus">Sinac_4053</name>
</gene>
<reference evidence="2 3" key="1">
    <citation type="submission" date="2012-02" db="EMBL/GenBank/DDBJ databases">
        <title>Complete sequence of chromosome of Singulisphaera acidiphila DSM 18658.</title>
        <authorList>
            <consortium name="US DOE Joint Genome Institute (JGI-PGF)"/>
            <person name="Lucas S."/>
            <person name="Copeland A."/>
            <person name="Lapidus A."/>
            <person name="Glavina del Rio T."/>
            <person name="Dalin E."/>
            <person name="Tice H."/>
            <person name="Bruce D."/>
            <person name="Goodwin L."/>
            <person name="Pitluck S."/>
            <person name="Peters L."/>
            <person name="Ovchinnikova G."/>
            <person name="Chertkov O."/>
            <person name="Kyrpides N."/>
            <person name="Mavromatis K."/>
            <person name="Ivanova N."/>
            <person name="Brettin T."/>
            <person name="Detter J.C."/>
            <person name="Han C."/>
            <person name="Larimer F."/>
            <person name="Land M."/>
            <person name="Hauser L."/>
            <person name="Markowitz V."/>
            <person name="Cheng J.-F."/>
            <person name="Hugenholtz P."/>
            <person name="Woyke T."/>
            <person name="Wu D."/>
            <person name="Tindall B."/>
            <person name="Pomrenke H."/>
            <person name="Brambilla E."/>
            <person name="Klenk H.-P."/>
            <person name="Eisen J.A."/>
        </authorList>
    </citation>
    <scope>NUCLEOTIDE SEQUENCE [LARGE SCALE GENOMIC DNA]</scope>
    <source>
        <strain evidence="3">ATCC BAA-1392 / DSM 18658 / VKM B-2454 / MOB10</strain>
    </source>
</reference>
<sequence length="191" mass="21382">MKINKIAVVWAFVMLLACGYLAASAPSKGPIKKRKLAPQAPVRMPRENFIPTPEQVAQFQGDGNDPARLYTIKPALIGAEVKERTPQEDKLFGQATAIMLRERPVPPDRVQFFKWVDEGDFHFKTCGWSAWVYNVTPIPGGLGITLKVWPKVTGDALIANSYYEEYAWTDGVLTYVKGYGNPKTPGKMVHW</sequence>
<dbReference type="AlphaFoldDB" id="L0DHI0"/>
<protein>
    <submittedName>
        <fullName evidence="2">Uncharacterized protein</fullName>
    </submittedName>
</protein>